<organism evidence="2 3">
    <name type="scientific">Orchesella cincta</name>
    <name type="common">Springtail</name>
    <name type="synonym">Podura cincta</name>
    <dbReference type="NCBI Taxonomy" id="48709"/>
    <lineage>
        <taxon>Eukaryota</taxon>
        <taxon>Metazoa</taxon>
        <taxon>Ecdysozoa</taxon>
        <taxon>Arthropoda</taxon>
        <taxon>Hexapoda</taxon>
        <taxon>Collembola</taxon>
        <taxon>Entomobryomorpha</taxon>
        <taxon>Entomobryoidea</taxon>
        <taxon>Orchesellidae</taxon>
        <taxon>Orchesellinae</taxon>
        <taxon>Orchesella</taxon>
    </lineage>
</organism>
<dbReference type="EMBL" id="LJIJ01000076">
    <property type="protein sequence ID" value="ODN03399.1"/>
    <property type="molecule type" value="Genomic_DNA"/>
</dbReference>
<keyword evidence="3" id="KW-1185">Reference proteome</keyword>
<dbReference type="Proteomes" id="UP000094527">
    <property type="component" value="Unassembled WGS sequence"/>
</dbReference>
<reference evidence="2 3" key="1">
    <citation type="journal article" date="2016" name="Genome Biol. Evol.">
        <title>Gene Family Evolution Reflects Adaptation to Soil Environmental Stressors in the Genome of the Collembolan Orchesella cincta.</title>
        <authorList>
            <person name="Faddeeva-Vakhrusheva A."/>
            <person name="Derks M.F."/>
            <person name="Anvar S.Y."/>
            <person name="Agamennone V."/>
            <person name="Suring W."/>
            <person name="Smit S."/>
            <person name="van Straalen N.M."/>
            <person name="Roelofs D."/>
        </authorList>
    </citation>
    <scope>NUCLEOTIDE SEQUENCE [LARGE SCALE GENOMIC DNA]</scope>
    <source>
        <tissue evidence="2">Mixed pool</tissue>
    </source>
</reference>
<evidence type="ECO:0000313" key="2">
    <source>
        <dbReference type="EMBL" id="ODN03399.1"/>
    </source>
</evidence>
<feature type="signal peptide" evidence="1">
    <location>
        <begin position="1"/>
        <end position="36"/>
    </location>
</feature>
<gene>
    <name evidence="2" type="ORF">Ocin01_03283</name>
</gene>
<keyword evidence="1" id="KW-0732">Signal</keyword>
<protein>
    <submittedName>
        <fullName evidence="2">Prohormone-1</fullName>
    </submittedName>
</protein>
<accession>A0A1D2NDS3</accession>
<feature type="chain" id="PRO_5008905424" evidence="1">
    <location>
        <begin position="37"/>
        <end position="145"/>
    </location>
</feature>
<dbReference type="OMA" id="RYCAFNA"/>
<sequence length="145" mass="15954">MQGGSMKSPATASWTMAKVIVLAVPLILLAVNNSFAAPATSNEDQIGFAPARQVFRSRENPPLAEYNIVPLIPDPGIPAENTLDNQQNVEALLKYLLARNSYFTNRLRPFSTLDSAGNELARKRSSYSRSRYCAFNAVSCFGRKK</sequence>
<proteinExistence type="predicted"/>
<evidence type="ECO:0000256" key="1">
    <source>
        <dbReference type="SAM" id="SignalP"/>
    </source>
</evidence>
<dbReference type="AlphaFoldDB" id="A0A1D2NDS3"/>
<evidence type="ECO:0000313" key="3">
    <source>
        <dbReference type="Proteomes" id="UP000094527"/>
    </source>
</evidence>
<comment type="caution">
    <text evidence="2">The sequence shown here is derived from an EMBL/GenBank/DDBJ whole genome shotgun (WGS) entry which is preliminary data.</text>
</comment>
<name>A0A1D2NDS3_ORCCI</name>